<dbReference type="OrthoDB" id="5486360at2"/>
<proteinExistence type="inferred from homology"/>
<feature type="transmembrane region" description="Helical" evidence="7">
    <location>
        <begin position="141"/>
        <end position="159"/>
    </location>
</feature>
<feature type="transmembrane region" description="Helical" evidence="7">
    <location>
        <begin position="374"/>
        <end position="393"/>
    </location>
</feature>
<dbReference type="RefSeq" id="WP_119785359.1">
    <property type="nucleotide sequence ID" value="NZ_QYUQ01000002.1"/>
</dbReference>
<keyword evidence="4 7" id="KW-0812">Transmembrane</keyword>
<comment type="subcellular location">
    <subcellularLocation>
        <location evidence="1">Cell membrane</location>
        <topology evidence="1">Multi-pass membrane protein</topology>
    </subcellularLocation>
</comment>
<feature type="transmembrane region" description="Helical" evidence="7">
    <location>
        <begin position="108"/>
        <end position="129"/>
    </location>
</feature>
<keyword evidence="9" id="KW-1185">Reference proteome</keyword>
<accession>A0A3A3G0C9</accession>
<evidence type="ECO:0000256" key="2">
    <source>
        <dbReference type="ARBA" id="ARBA00007430"/>
    </source>
</evidence>
<comment type="similarity">
    <text evidence="2">Belongs to the polysaccharide synthase family.</text>
</comment>
<dbReference type="InterPro" id="IPR050833">
    <property type="entry name" value="Poly_Biosynth_Transport"/>
</dbReference>
<evidence type="ECO:0000256" key="4">
    <source>
        <dbReference type="ARBA" id="ARBA00022692"/>
    </source>
</evidence>
<feature type="transmembrane region" description="Helical" evidence="7">
    <location>
        <begin position="284"/>
        <end position="309"/>
    </location>
</feature>
<gene>
    <name evidence="8" type="ORF">D3878_10160</name>
</gene>
<dbReference type="PANTHER" id="PTHR30250">
    <property type="entry name" value="PST FAMILY PREDICTED COLANIC ACID TRANSPORTER"/>
    <property type="match status" value="1"/>
</dbReference>
<feature type="transmembrane region" description="Helical" evidence="7">
    <location>
        <begin position="315"/>
        <end position="335"/>
    </location>
</feature>
<sequence>MRRNLVISFMQKHVQMLIGIASVITLSRLISPEETGVFSVGVAITAITHALRDFGVGNFLVKEAEMTSEKANTAFTVSLLIAVSLSVILLVISGPLGSYYANPEITTIIYITTLGLLISPFSTVSLALMLRDQRFIDMFKVSVAGSVANAVVAIFLAWIGMGAKALALGALVSSIAIVLVANLLWRDLGIYRLSLVCWRRITQFGLHMTAFGVAEQLGQRASDLIVGKVLGFSSVGLLSRSGTLTSMVQESVLSSAMPVVLTSMAGDQRKSGDVSQLLLRSIEYFSVITWPLFAVLSIFAHDAVLVLFGQKWLEAAPYTSMLCYGACFAALSSLVGTTCNATGRVDLLSRYGIIAQGIRVAMVAAGAMTGSLQTVVLFLVATEAIQCALAYFFVRRTTSITIGQVIQRSWKSLAVTGIVVSAMIPIDVLVNYHAIIRLAIVAVTATMTWIAAIFLVRHPISTEFILMTTMLTGRFRTLMFSRKI</sequence>
<dbReference type="GO" id="GO:0005886">
    <property type="term" value="C:plasma membrane"/>
    <property type="evidence" value="ECO:0007669"/>
    <property type="project" value="UniProtKB-SubCell"/>
</dbReference>
<evidence type="ECO:0000256" key="7">
    <source>
        <dbReference type="SAM" id="Phobius"/>
    </source>
</evidence>
<feature type="transmembrane region" description="Helical" evidence="7">
    <location>
        <begin position="347"/>
        <end position="368"/>
    </location>
</feature>
<feature type="transmembrane region" description="Helical" evidence="7">
    <location>
        <begin position="73"/>
        <end position="96"/>
    </location>
</feature>
<keyword evidence="3" id="KW-1003">Cell membrane</keyword>
<feature type="transmembrane region" description="Helical" evidence="7">
    <location>
        <begin position="436"/>
        <end position="456"/>
    </location>
</feature>
<dbReference type="AlphaFoldDB" id="A0A3A3G0C9"/>
<keyword evidence="5 7" id="KW-1133">Transmembrane helix</keyword>
<dbReference type="EMBL" id="QYUQ01000002">
    <property type="protein sequence ID" value="RJG01897.1"/>
    <property type="molecule type" value="Genomic_DNA"/>
</dbReference>
<reference evidence="9" key="1">
    <citation type="submission" date="2018-09" db="EMBL/GenBank/DDBJ databases">
        <authorList>
            <person name="Zhu H."/>
        </authorList>
    </citation>
    <scope>NUCLEOTIDE SEQUENCE [LARGE SCALE GENOMIC DNA]</scope>
    <source>
        <strain evidence="9">K1S02-23</strain>
    </source>
</reference>
<protein>
    <recommendedName>
        <fullName evidence="10">Polysaccharide biosynthesis protein C-terminal domain-containing protein</fullName>
    </recommendedName>
</protein>
<organism evidence="8 9">
    <name type="scientific">Noviherbaspirillum sedimenti</name>
    <dbReference type="NCBI Taxonomy" id="2320865"/>
    <lineage>
        <taxon>Bacteria</taxon>
        <taxon>Pseudomonadati</taxon>
        <taxon>Pseudomonadota</taxon>
        <taxon>Betaproteobacteria</taxon>
        <taxon>Burkholderiales</taxon>
        <taxon>Oxalobacteraceae</taxon>
        <taxon>Noviherbaspirillum</taxon>
    </lineage>
</organism>
<evidence type="ECO:0000313" key="8">
    <source>
        <dbReference type="EMBL" id="RJG01897.1"/>
    </source>
</evidence>
<feature type="transmembrane region" description="Helical" evidence="7">
    <location>
        <begin position="165"/>
        <end position="185"/>
    </location>
</feature>
<evidence type="ECO:0008006" key="10">
    <source>
        <dbReference type="Google" id="ProtNLM"/>
    </source>
</evidence>
<dbReference type="Pfam" id="PF13440">
    <property type="entry name" value="Polysacc_synt_3"/>
    <property type="match status" value="1"/>
</dbReference>
<feature type="transmembrane region" description="Helical" evidence="7">
    <location>
        <begin position="413"/>
        <end position="430"/>
    </location>
</feature>
<evidence type="ECO:0000256" key="1">
    <source>
        <dbReference type="ARBA" id="ARBA00004651"/>
    </source>
</evidence>
<name>A0A3A3G0C9_9BURK</name>
<evidence type="ECO:0000256" key="5">
    <source>
        <dbReference type="ARBA" id="ARBA00022989"/>
    </source>
</evidence>
<evidence type="ECO:0000256" key="6">
    <source>
        <dbReference type="ARBA" id="ARBA00023136"/>
    </source>
</evidence>
<dbReference type="PANTHER" id="PTHR30250:SF10">
    <property type="entry name" value="LIPOPOLYSACCHARIDE BIOSYNTHESIS PROTEIN WZXC"/>
    <property type="match status" value="1"/>
</dbReference>
<dbReference type="Proteomes" id="UP000266327">
    <property type="component" value="Unassembled WGS sequence"/>
</dbReference>
<evidence type="ECO:0000256" key="3">
    <source>
        <dbReference type="ARBA" id="ARBA00022475"/>
    </source>
</evidence>
<keyword evidence="6 7" id="KW-0472">Membrane</keyword>
<comment type="caution">
    <text evidence="8">The sequence shown here is derived from an EMBL/GenBank/DDBJ whole genome shotgun (WGS) entry which is preliminary data.</text>
</comment>
<evidence type="ECO:0000313" key="9">
    <source>
        <dbReference type="Proteomes" id="UP000266327"/>
    </source>
</evidence>